<feature type="chain" id="PRO_5041918790" description="LRRCT domain-containing protein" evidence="5">
    <location>
        <begin position="20"/>
        <end position="520"/>
    </location>
</feature>
<evidence type="ECO:0000256" key="5">
    <source>
        <dbReference type="SAM" id="SignalP"/>
    </source>
</evidence>
<dbReference type="InterPro" id="IPR050541">
    <property type="entry name" value="LRR_TM_domain-containing"/>
</dbReference>
<keyword evidence="3" id="KW-0677">Repeat</keyword>
<comment type="caution">
    <text evidence="7">The sequence shown here is derived from an EMBL/GenBank/DDBJ whole genome shotgun (WGS) entry which is preliminary data.</text>
</comment>
<feature type="transmembrane region" description="Helical" evidence="4">
    <location>
        <begin position="449"/>
        <end position="468"/>
    </location>
</feature>
<dbReference type="GO" id="GO:0005886">
    <property type="term" value="C:plasma membrane"/>
    <property type="evidence" value="ECO:0007669"/>
    <property type="project" value="TreeGrafter"/>
</dbReference>
<dbReference type="InterPro" id="IPR000483">
    <property type="entry name" value="Cys-rich_flank_reg_C"/>
</dbReference>
<dbReference type="EMBL" id="JAEAOA010000606">
    <property type="protein sequence ID" value="KAK3609250.1"/>
    <property type="molecule type" value="Genomic_DNA"/>
</dbReference>
<dbReference type="SMART" id="SM00082">
    <property type="entry name" value="LRRCT"/>
    <property type="match status" value="1"/>
</dbReference>
<reference evidence="7" key="2">
    <citation type="journal article" date="2021" name="Genome Biol. Evol.">
        <title>Developing a high-quality reference genome for a parasitic bivalve with doubly uniparental inheritance (Bivalvia: Unionida).</title>
        <authorList>
            <person name="Smith C.H."/>
        </authorList>
    </citation>
    <scope>NUCLEOTIDE SEQUENCE</scope>
    <source>
        <strain evidence="7">CHS0354</strain>
        <tissue evidence="7">Mantle</tissue>
    </source>
</reference>
<dbReference type="Proteomes" id="UP001195483">
    <property type="component" value="Unassembled WGS sequence"/>
</dbReference>
<protein>
    <recommendedName>
        <fullName evidence="6">LRRCT domain-containing protein</fullName>
    </recommendedName>
</protein>
<keyword evidence="4" id="KW-1133">Transmembrane helix</keyword>
<dbReference type="PANTHER" id="PTHR24369:SF210">
    <property type="entry name" value="CHAOPTIN-RELATED"/>
    <property type="match status" value="1"/>
</dbReference>
<dbReference type="PANTHER" id="PTHR24369">
    <property type="entry name" value="ANTIGEN BSP, PUTATIVE-RELATED"/>
    <property type="match status" value="1"/>
</dbReference>
<gene>
    <name evidence="7" type="ORF">CHS0354_009366</name>
</gene>
<reference evidence="7" key="3">
    <citation type="submission" date="2023-05" db="EMBL/GenBank/DDBJ databases">
        <authorList>
            <person name="Smith C.H."/>
        </authorList>
    </citation>
    <scope>NUCLEOTIDE SEQUENCE</scope>
    <source>
        <strain evidence="7">CHS0354</strain>
        <tissue evidence="7">Mantle</tissue>
    </source>
</reference>
<proteinExistence type="predicted"/>
<name>A0AAE0TG16_9BIVA</name>
<dbReference type="SUPFAM" id="SSF52058">
    <property type="entry name" value="L domain-like"/>
    <property type="match status" value="1"/>
</dbReference>
<evidence type="ECO:0000256" key="2">
    <source>
        <dbReference type="ARBA" id="ARBA00022729"/>
    </source>
</evidence>
<feature type="signal peptide" evidence="5">
    <location>
        <begin position="1"/>
        <end position="19"/>
    </location>
</feature>
<dbReference type="InterPro" id="IPR003591">
    <property type="entry name" value="Leu-rich_rpt_typical-subtyp"/>
</dbReference>
<dbReference type="SMART" id="SM00369">
    <property type="entry name" value="LRR_TYP"/>
    <property type="match status" value="7"/>
</dbReference>
<keyword evidence="8" id="KW-1185">Reference proteome</keyword>
<evidence type="ECO:0000313" key="7">
    <source>
        <dbReference type="EMBL" id="KAK3609250.1"/>
    </source>
</evidence>
<dbReference type="InterPro" id="IPR001611">
    <property type="entry name" value="Leu-rich_rpt"/>
</dbReference>
<dbReference type="InterPro" id="IPR032675">
    <property type="entry name" value="LRR_dom_sf"/>
</dbReference>
<evidence type="ECO:0000256" key="4">
    <source>
        <dbReference type="SAM" id="Phobius"/>
    </source>
</evidence>
<evidence type="ECO:0000313" key="8">
    <source>
        <dbReference type="Proteomes" id="UP001195483"/>
    </source>
</evidence>
<accession>A0AAE0TG16</accession>
<organism evidence="7 8">
    <name type="scientific">Potamilus streckersoni</name>
    <dbReference type="NCBI Taxonomy" id="2493646"/>
    <lineage>
        <taxon>Eukaryota</taxon>
        <taxon>Metazoa</taxon>
        <taxon>Spiralia</taxon>
        <taxon>Lophotrochozoa</taxon>
        <taxon>Mollusca</taxon>
        <taxon>Bivalvia</taxon>
        <taxon>Autobranchia</taxon>
        <taxon>Heteroconchia</taxon>
        <taxon>Palaeoheterodonta</taxon>
        <taxon>Unionida</taxon>
        <taxon>Unionoidea</taxon>
        <taxon>Unionidae</taxon>
        <taxon>Ambleminae</taxon>
        <taxon>Lampsilini</taxon>
        <taxon>Potamilus</taxon>
    </lineage>
</organism>
<feature type="domain" description="LRRCT" evidence="6">
    <location>
        <begin position="380"/>
        <end position="434"/>
    </location>
</feature>
<reference evidence="7" key="1">
    <citation type="journal article" date="2021" name="Genome Biol. Evol.">
        <title>A High-Quality Reference Genome for a Parasitic Bivalve with Doubly Uniparental Inheritance (Bivalvia: Unionida).</title>
        <authorList>
            <person name="Smith C.H."/>
        </authorList>
    </citation>
    <scope>NUCLEOTIDE SEQUENCE</scope>
    <source>
        <strain evidence="7">CHS0354</strain>
    </source>
</reference>
<keyword evidence="4" id="KW-0472">Membrane</keyword>
<sequence>MDSLRLMLTLTLFFRFNLATCPEKCKCYNGTKVVVCTGLQSIPNFDNASEIRVLEILLSNFTTIKKNDLLSLTKLSVLDINTGILTTLESGCFDSFRETVTEFRLVNHSLAEIPQLIFSSMPHLMTINLEFNKLQSLKENTFAHLPNLTKIYIEHNNLLVFNSSAFTNVSSVSGSLIIHASNNKIQSLDFPNPYDIVNLQSLELSNNNISVLRSFQFLGLPRLHDLSLENNLIDTIQWDAFASTSLTNSFLRQLNLADNKIGDTSIGAFRHLVSLTFLDLSGNYLTHVTDDTFKGMTTLANLYMNFMPYLESIGDYTFMDHYQLKLVQISNNPKLIYISPKAFWNIKDLRIVLLKNNSLTTFSEKLIHWDSVDKVELYPNPIRCDCNLRWMTDPSVFHNNTNVINEIKNLVCASPEEHSNHKVILVDYGAMQCGKLLDERESYWTRAKLGLLVAGLTCLCLTIVAIIIRFQRKIRYNCHHYFQYRRFMNEKIFTVETETGLVESDLEEEEMIVTRREEIV</sequence>
<evidence type="ECO:0000259" key="6">
    <source>
        <dbReference type="SMART" id="SM00082"/>
    </source>
</evidence>
<dbReference type="Gene3D" id="3.80.10.10">
    <property type="entry name" value="Ribonuclease Inhibitor"/>
    <property type="match status" value="3"/>
</dbReference>
<dbReference type="Pfam" id="PF13855">
    <property type="entry name" value="LRR_8"/>
    <property type="match status" value="3"/>
</dbReference>
<dbReference type="PROSITE" id="PS51450">
    <property type="entry name" value="LRR"/>
    <property type="match status" value="2"/>
</dbReference>
<keyword evidence="2 5" id="KW-0732">Signal</keyword>
<evidence type="ECO:0000256" key="3">
    <source>
        <dbReference type="ARBA" id="ARBA00022737"/>
    </source>
</evidence>
<keyword evidence="1" id="KW-0433">Leucine-rich repeat</keyword>
<evidence type="ECO:0000256" key="1">
    <source>
        <dbReference type="ARBA" id="ARBA00022614"/>
    </source>
</evidence>
<keyword evidence="4" id="KW-0812">Transmembrane</keyword>
<dbReference type="AlphaFoldDB" id="A0AAE0TG16"/>